<evidence type="ECO:0000256" key="2">
    <source>
        <dbReference type="ARBA" id="ARBA00022908"/>
    </source>
</evidence>
<protein>
    <submittedName>
        <fullName evidence="8">Integrase</fullName>
    </submittedName>
</protein>
<dbReference type="InterPro" id="IPR053876">
    <property type="entry name" value="Phage_int_M"/>
</dbReference>
<comment type="similarity">
    <text evidence="1">Belongs to the 'phage' integrase family.</text>
</comment>
<dbReference type="GO" id="GO:0006310">
    <property type="term" value="P:DNA recombination"/>
    <property type="evidence" value="ECO:0007669"/>
    <property type="project" value="UniProtKB-KW"/>
</dbReference>
<dbReference type="CDD" id="cd00801">
    <property type="entry name" value="INT_P4_C"/>
    <property type="match status" value="1"/>
</dbReference>
<proteinExistence type="inferred from homology"/>
<evidence type="ECO:0000256" key="1">
    <source>
        <dbReference type="ARBA" id="ARBA00008857"/>
    </source>
</evidence>
<dbReference type="GO" id="GO:0003677">
    <property type="term" value="F:DNA binding"/>
    <property type="evidence" value="ECO:0007669"/>
    <property type="project" value="UniProtKB-UniRule"/>
</dbReference>
<feature type="domain" description="Tyr recombinase" evidence="6">
    <location>
        <begin position="226"/>
        <end position="409"/>
    </location>
</feature>
<dbReference type="PANTHER" id="PTHR30629">
    <property type="entry name" value="PROPHAGE INTEGRASE"/>
    <property type="match status" value="1"/>
</dbReference>
<evidence type="ECO:0000259" key="6">
    <source>
        <dbReference type="PROSITE" id="PS51898"/>
    </source>
</evidence>
<keyword evidence="3 5" id="KW-0238">DNA-binding</keyword>
<dbReference type="EMBL" id="BMIF01000002">
    <property type="protein sequence ID" value="GGA56590.1"/>
    <property type="molecule type" value="Genomic_DNA"/>
</dbReference>
<dbReference type="PROSITE" id="PS51898">
    <property type="entry name" value="TYR_RECOMBINASE"/>
    <property type="match status" value="1"/>
</dbReference>
<dbReference type="GO" id="GO:0015074">
    <property type="term" value="P:DNA integration"/>
    <property type="evidence" value="ECO:0007669"/>
    <property type="project" value="UniProtKB-KW"/>
</dbReference>
<dbReference type="Proteomes" id="UP000636264">
    <property type="component" value="Unassembled WGS sequence"/>
</dbReference>
<dbReference type="PROSITE" id="PS51900">
    <property type="entry name" value="CB"/>
    <property type="match status" value="1"/>
</dbReference>
<evidence type="ECO:0000256" key="4">
    <source>
        <dbReference type="ARBA" id="ARBA00023172"/>
    </source>
</evidence>
<dbReference type="InterPro" id="IPR002104">
    <property type="entry name" value="Integrase_catalytic"/>
</dbReference>
<dbReference type="InterPro" id="IPR025166">
    <property type="entry name" value="Integrase_DNA_bind_dom"/>
</dbReference>
<evidence type="ECO:0000256" key="5">
    <source>
        <dbReference type="PROSITE-ProRule" id="PRU01248"/>
    </source>
</evidence>
<dbReference type="Gene3D" id="3.30.160.390">
    <property type="entry name" value="Integrase, DNA-binding domain"/>
    <property type="match status" value="1"/>
</dbReference>
<dbReference type="InterPro" id="IPR013762">
    <property type="entry name" value="Integrase-like_cat_sf"/>
</dbReference>
<dbReference type="InterPro" id="IPR038488">
    <property type="entry name" value="Integrase_DNA-bd_sf"/>
</dbReference>
<dbReference type="Pfam" id="PF00589">
    <property type="entry name" value="Phage_integrase"/>
    <property type="match status" value="1"/>
</dbReference>
<dbReference type="AlphaFoldDB" id="A0A916VZY0"/>
<keyword evidence="9" id="KW-1185">Reference proteome</keyword>
<feature type="domain" description="Core-binding (CB)" evidence="7">
    <location>
        <begin position="116"/>
        <end position="197"/>
    </location>
</feature>
<sequence>MAKRVTALEIKNTPPGKTINVGDGLYYRATTKESGRWGFRFTSSDPDYIVRQESRGSKTRQREMGLGSYPAVSLSLAREKAQHAQSLVARGLDPIVESEREAEVNRAAALAKARAATFGSYADEIFLPWKTKGFHNAKHIYQWQRTFTHHTAALRDLQLADIKREDILAVLAPIWDEKHVTASRIRGRLEALFDHAKQNNAYHHDNPARWELFNATLTAPRKLTEGHLPAMPYKDVPDFIAALRQRSGSGALALEFAILTATRSGEVRLAQWSEFNFEERIWVIPAGRMKTRRDTKRKDHIVPLTDRMLAILEIARALHIKSPSKGDYVFPSAKCGAPISDMTLRVVMRRMGIDQYVPHGFRSAFRDWVSDETEFDPRLAEETLAHQLSEVEGSYRRGQAVKRRRVLLDAWGAYCSGRSLTLEENVIPIQAKTKGQV</sequence>
<dbReference type="InterPro" id="IPR044068">
    <property type="entry name" value="CB"/>
</dbReference>
<dbReference type="PANTHER" id="PTHR30629:SF2">
    <property type="entry name" value="PROPHAGE INTEGRASE INTS-RELATED"/>
    <property type="match status" value="1"/>
</dbReference>
<keyword evidence="2" id="KW-0229">DNA integration</keyword>
<name>A0A916VZY0_9HYPH</name>
<comment type="caution">
    <text evidence="8">The sequence shown here is derived from an EMBL/GenBank/DDBJ whole genome shotgun (WGS) entry which is preliminary data.</text>
</comment>
<accession>A0A916VZY0</accession>
<dbReference type="InterPro" id="IPR050808">
    <property type="entry name" value="Phage_Integrase"/>
</dbReference>
<evidence type="ECO:0000313" key="9">
    <source>
        <dbReference type="Proteomes" id="UP000636264"/>
    </source>
</evidence>
<evidence type="ECO:0000259" key="7">
    <source>
        <dbReference type="PROSITE" id="PS51900"/>
    </source>
</evidence>
<organism evidence="8 9">
    <name type="scientific">Nitratireductor aestuarii</name>
    <dbReference type="NCBI Taxonomy" id="1735103"/>
    <lineage>
        <taxon>Bacteria</taxon>
        <taxon>Pseudomonadati</taxon>
        <taxon>Pseudomonadota</taxon>
        <taxon>Alphaproteobacteria</taxon>
        <taxon>Hyphomicrobiales</taxon>
        <taxon>Phyllobacteriaceae</taxon>
        <taxon>Nitratireductor</taxon>
    </lineage>
</organism>
<keyword evidence="4" id="KW-0233">DNA recombination</keyword>
<reference evidence="8" key="1">
    <citation type="journal article" date="2014" name="Int. J. Syst. Evol. Microbiol.">
        <title>Complete genome sequence of Corynebacterium casei LMG S-19264T (=DSM 44701T), isolated from a smear-ripened cheese.</title>
        <authorList>
            <consortium name="US DOE Joint Genome Institute (JGI-PGF)"/>
            <person name="Walter F."/>
            <person name="Albersmeier A."/>
            <person name="Kalinowski J."/>
            <person name="Ruckert C."/>
        </authorList>
    </citation>
    <scope>NUCLEOTIDE SEQUENCE</scope>
    <source>
        <strain evidence="8">CGMCC 1.15320</strain>
    </source>
</reference>
<reference evidence="8" key="2">
    <citation type="submission" date="2020-09" db="EMBL/GenBank/DDBJ databases">
        <authorList>
            <person name="Sun Q."/>
            <person name="Zhou Y."/>
        </authorList>
    </citation>
    <scope>NUCLEOTIDE SEQUENCE</scope>
    <source>
        <strain evidence="8">CGMCC 1.15320</strain>
    </source>
</reference>
<dbReference type="RefSeq" id="WP_188719630.1">
    <property type="nucleotide sequence ID" value="NZ_BMIF01000002.1"/>
</dbReference>
<dbReference type="InterPro" id="IPR010998">
    <property type="entry name" value="Integrase_recombinase_N"/>
</dbReference>
<dbReference type="Gene3D" id="1.10.150.130">
    <property type="match status" value="1"/>
</dbReference>
<gene>
    <name evidence="8" type="ORF">GCM10011385_07610</name>
</gene>
<dbReference type="InterPro" id="IPR011010">
    <property type="entry name" value="DNA_brk_join_enz"/>
</dbReference>
<dbReference type="Pfam" id="PF13356">
    <property type="entry name" value="Arm-DNA-bind_3"/>
    <property type="match status" value="1"/>
</dbReference>
<evidence type="ECO:0000313" key="8">
    <source>
        <dbReference type="EMBL" id="GGA56590.1"/>
    </source>
</evidence>
<evidence type="ECO:0000256" key="3">
    <source>
        <dbReference type="ARBA" id="ARBA00023125"/>
    </source>
</evidence>
<dbReference type="Gene3D" id="1.10.443.10">
    <property type="entry name" value="Intergrase catalytic core"/>
    <property type="match status" value="1"/>
</dbReference>
<dbReference type="SUPFAM" id="SSF56349">
    <property type="entry name" value="DNA breaking-rejoining enzymes"/>
    <property type="match status" value="1"/>
</dbReference>
<dbReference type="Pfam" id="PF22022">
    <property type="entry name" value="Phage_int_M"/>
    <property type="match status" value="1"/>
</dbReference>